<dbReference type="Proteomes" id="UP000435112">
    <property type="component" value="Unassembled WGS sequence"/>
</dbReference>
<feature type="compositionally biased region" description="Low complexity" evidence="1">
    <location>
        <begin position="218"/>
        <end position="228"/>
    </location>
</feature>
<evidence type="ECO:0000313" key="2">
    <source>
        <dbReference type="EMBL" id="KAE9004479.1"/>
    </source>
</evidence>
<evidence type="ECO:0000313" key="3">
    <source>
        <dbReference type="Proteomes" id="UP000435112"/>
    </source>
</evidence>
<feature type="compositionally biased region" description="Polar residues" evidence="1">
    <location>
        <begin position="242"/>
        <end position="256"/>
    </location>
</feature>
<comment type="caution">
    <text evidence="2">The sequence shown here is derived from an EMBL/GenBank/DDBJ whole genome shotgun (WGS) entry which is preliminary data.</text>
</comment>
<dbReference type="AlphaFoldDB" id="A0A6A3KBB5"/>
<name>A0A6A3KBB5_9STRA</name>
<feature type="compositionally biased region" description="Basic residues" evidence="1">
    <location>
        <begin position="114"/>
        <end position="132"/>
    </location>
</feature>
<feature type="region of interest" description="Disordered" evidence="1">
    <location>
        <begin position="345"/>
        <end position="382"/>
    </location>
</feature>
<proteinExistence type="predicted"/>
<dbReference type="OrthoDB" id="10414344at2759"/>
<sequence length="382" mass="41174">MRKFNATALECFLEDFQWGILRKRERSLIRQFTLNRAHAHTAKPTGYDDGDADHRAGRPQHPWGCWPCQAPRRRAHSKRHGGEASGACFQEAFGEGATGSKKHAKDPDEAKKPPASKKPKVAATKAKAKAKKMPASPKSPRKTKKVTASSKPTPKKPVIEKPAAKQLPKKKGSAKEDPKTPKLPPKRTAVLRPGPHEEVTSDSSDTDTPNPGYGSGAGSPAADASQAPRARVPAKGHAASATPLQERSPSPDSSLQVDYDESEPDKNHEVGEVEGSPPRITDAQRVIHPGSPMSPKTVVAVERARALEASMSRRDDPPPAVQGLQVITNAGVYDGVPPELLQPENRQHLADRSHQAATQAVGTKWDREAHTQTTSRAAILDS</sequence>
<organism evidence="2 3">
    <name type="scientific">Phytophthora rubi</name>
    <dbReference type="NCBI Taxonomy" id="129364"/>
    <lineage>
        <taxon>Eukaryota</taxon>
        <taxon>Sar</taxon>
        <taxon>Stramenopiles</taxon>
        <taxon>Oomycota</taxon>
        <taxon>Peronosporomycetes</taxon>
        <taxon>Peronosporales</taxon>
        <taxon>Peronosporaceae</taxon>
        <taxon>Phytophthora</taxon>
    </lineage>
</organism>
<protein>
    <submittedName>
        <fullName evidence="2">Uncharacterized protein</fullName>
    </submittedName>
</protein>
<feature type="region of interest" description="Disordered" evidence="1">
    <location>
        <begin position="97"/>
        <end position="298"/>
    </location>
</feature>
<reference evidence="2 3" key="1">
    <citation type="submission" date="2018-09" db="EMBL/GenBank/DDBJ databases">
        <title>Genomic investigation of the strawberry pathogen Phytophthora fragariae indicates pathogenicity is determined by transcriptional variation in three key races.</title>
        <authorList>
            <person name="Adams T.M."/>
            <person name="Armitage A.D."/>
            <person name="Sobczyk M.K."/>
            <person name="Bates H.J."/>
            <person name="Dunwell J.M."/>
            <person name="Nellist C.F."/>
            <person name="Harrison R.J."/>
        </authorList>
    </citation>
    <scope>NUCLEOTIDE SEQUENCE [LARGE SCALE GENOMIC DNA]</scope>
    <source>
        <strain evidence="2 3">SCRP324</strain>
    </source>
</reference>
<feature type="region of interest" description="Disordered" evidence="1">
    <location>
        <begin position="41"/>
        <end position="62"/>
    </location>
</feature>
<accession>A0A6A3KBB5</accession>
<gene>
    <name evidence="2" type="ORF">PR002_g17053</name>
</gene>
<dbReference type="EMBL" id="QXFU01001344">
    <property type="protein sequence ID" value="KAE9004479.1"/>
    <property type="molecule type" value="Genomic_DNA"/>
</dbReference>
<feature type="compositionally biased region" description="Basic and acidic residues" evidence="1">
    <location>
        <begin position="345"/>
        <end position="354"/>
    </location>
</feature>
<evidence type="ECO:0000256" key="1">
    <source>
        <dbReference type="SAM" id="MobiDB-lite"/>
    </source>
</evidence>